<evidence type="ECO:0000259" key="11">
    <source>
        <dbReference type="PROSITE" id="PS51192"/>
    </source>
</evidence>
<dbReference type="CDD" id="cd18030">
    <property type="entry name" value="DEXHc_RE_I_HsdR"/>
    <property type="match status" value="1"/>
</dbReference>
<comment type="similarity">
    <text evidence="2 10">Belongs to the HsdR family.</text>
</comment>
<dbReference type="InterPro" id="IPR004473">
    <property type="entry name" value="Restrct_endonuc_typeI_HsdR"/>
</dbReference>
<comment type="caution">
    <text evidence="12">The sequence shown here is derived from an EMBL/GenBank/DDBJ whole genome shotgun (WGS) entry which is preliminary data.</text>
</comment>
<keyword evidence="9 10" id="KW-0238">DNA-binding</keyword>
<comment type="catalytic activity">
    <reaction evidence="1 10">
        <text>Endonucleolytic cleavage of DNA to give random double-stranded fragments with terminal 5'-phosphates, ATP is simultaneously hydrolyzed.</text>
        <dbReference type="EC" id="3.1.21.3"/>
    </reaction>
</comment>
<keyword evidence="13" id="KW-1185">Reference proteome</keyword>
<dbReference type="PANTHER" id="PTHR30195">
    <property type="entry name" value="TYPE I SITE-SPECIFIC DEOXYRIBONUCLEASE PROTEIN SUBUNIT M AND R"/>
    <property type="match status" value="1"/>
</dbReference>
<comment type="function">
    <text evidence="10">Subunit R is required for both nuclease and ATPase activities, but not for modification.</text>
</comment>
<evidence type="ECO:0000313" key="12">
    <source>
        <dbReference type="EMBL" id="MCD2424936.1"/>
    </source>
</evidence>
<evidence type="ECO:0000256" key="2">
    <source>
        <dbReference type="ARBA" id="ARBA00008598"/>
    </source>
</evidence>
<dbReference type="PANTHER" id="PTHR30195:SF15">
    <property type="entry name" value="TYPE I RESTRICTION ENZYME HINDI ENDONUCLEASE SUBUNIT"/>
    <property type="match status" value="1"/>
</dbReference>
<comment type="subunit">
    <text evidence="10">The type I restriction/modification system is composed of three polypeptides R, M and S.</text>
</comment>
<evidence type="ECO:0000256" key="6">
    <source>
        <dbReference type="ARBA" id="ARBA00022759"/>
    </source>
</evidence>
<proteinExistence type="inferred from homology"/>
<dbReference type="SMART" id="SM00487">
    <property type="entry name" value="DEXDc"/>
    <property type="match status" value="1"/>
</dbReference>
<sequence length="1058" mass="119514">MNNEIISEDSIERLAIEHLQTIGWDYLYGPVLAPDGEFPERNNYEDVILKERLRQHIAVINDKIPETAQEEAISKVLRINSPDLMQANEDFHVMLTEGVDVTYTVDGETRGNKVFLIDYEHQENNNYLCVNQFTITEGTKHKRPDIILFINGIPLVIIELKNPADPKATVEKAYAQLNNYKAAISSLFSYNAFMVASDGLEAKAGSISASFSRFAKWRTKDGKKQASHLESELLILIEGLLNKNTLQDYIRYFIVFEKDKKEDPVTNIITIETTKKIAAYHQYYAVNKAVESTINATGYSSANATQKGGIVWHTQGSGKSLSMVFYTGKIIQALRNPTVVVITDRNDLDQQLFDTFAACRQLLRQDPTQAKDREDLKYKLKVVAGGVVFTTVQKFFPKEGKDSFPLLSDRKNIVVIADEAHRTQYGFEAKNKIIKDDEGNEIGAKTSYGFAKYMRDALPGATFIGFTGTPVELTDRNTKNVFGDYIDVYDIQQGVEDGSTVKIYYENRLAKVNIDPEAKELLDDEFEEITEDKELTEKQKAKTKWARLEAIVGNANRIKNVAADIVNHFEERQEVFEGKGMIVCMSRRICVLLYDEIVKLRSHWHSKDDSEGVVKIVMTGSSSDPASFQPHLRTKERNKAIGERLKDPKDRLKLVIVRDMWLTGFDAPSLHTLYVDKPMKGHSLMQAIARVNRVYLDKPGGLIVDYIGIAQNLKKALSAYTESGGSGKPTFELEDAIAFMKEKLEVVQQIMIGYDYTPYFTAPVAEKLSIILTSEEHILTVANGKERFSKEVGLLSNAFALCKSTPEAANIALEVAFFQLVKARLAKFETNGAGKTDEEIETAIRQMVDKAIVSNEVVNIFDAAGIKKPDISILSDEFLEEVRGMKHKNLALELLKKLLNDELKGRSTYNLVQSRKFSEMLETAIKKYQNQLLTSAEILNELIDLAKNVRHADESNTALNLSKDEIAFYDAICDNDAATQIMADDTLREIARVLVERVRANTTIDWQIKENVRAKLRVIVRKVLREYGYPPDKQEKAVQTVLKQAEMLADTWAKEQEH</sequence>
<protein>
    <recommendedName>
        <fullName evidence="10">Type I restriction enzyme endonuclease subunit</fullName>
        <shortName evidence="10">R protein</shortName>
        <ecNumber evidence="10">3.1.21.3</ecNumber>
    </recommendedName>
</protein>
<evidence type="ECO:0000256" key="10">
    <source>
        <dbReference type="RuleBase" id="RU364115"/>
    </source>
</evidence>
<organism evidence="12 13">
    <name type="scientific">Niabella pedocola</name>
    <dbReference type="NCBI Taxonomy" id="1752077"/>
    <lineage>
        <taxon>Bacteria</taxon>
        <taxon>Pseudomonadati</taxon>
        <taxon>Bacteroidota</taxon>
        <taxon>Chitinophagia</taxon>
        <taxon>Chitinophagales</taxon>
        <taxon>Chitinophagaceae</taxon>
        <taxon>Niabella</taxon>
    </lineage>
</organism>
<dbReference type="NCBIfam" id="TIGR00348">
    <property type="entry name" value="hsdR"/>
    <property type="match status" value="1"/>
</dbReference>
<gene>
    <name evidence="12" type="ORF">LQ567_19285</name>
</gene>
<dbReference type="Gene3D" id="3.90.1570.50">
    <property type="match status" value="1"/>
</dbReference>
<dbReference type="PROSITE" id="PS51192">
    <property type="entry name" value="HELICASE_ATP_BIND_1"/>
    <property type="match status" value="1"/>
</dbReference>
<evidence type="ECO:0000256" key="5">
    <source>
        <dbReference type="ARBA" id="ARBA00022747"/>
    </source>
</evidence>
<feature type="domain" description="Helicase ATP-binding" evidence="11">
    <location>
        <begin position="300"/>
        <end position="488"/>
    </location>
</feature>
<dbReference type="InterPro" id="IPR055180">
    <property type="entry name" value="HsdR_RecA-like_helicase_dom_2"/>
</dbReference>
<keyword evidence="4 10" id="KW-0547">Nucleotide-binding</keyword>
<accession>A0ABS8PV38</accession>
<evidence type="ECO:0000256" key="7">
    <source>
        <dbReference type="ARBA" id="ARBA00022801"/>
    </source>
</evidence>
<dbReference type="EC" id="3.1.21.3" evidence="10"/>
<dbReference type="Pfam" id="PF18766">
    <property type="entry name" value="SWI2_SNF2"/>
    <property type="match status" value="1"/>
</dbReference>
<dbReference type="Proteomes" id="UP001199816">
    <property type="component" value="Unassembled WGS sequence"/>
</dbReference>
<dbReference type="EMBL" id="JAJNEC010000005">
    <property type="protein sequence ID" value="MCD2424936.1"/>
    <property type="molecule type" value="Genomic_DNA"/>
</dbReference>
<evidence type="ECO:0000256" key="4">
    <source>
        <dbReference type="ARBA" id="ARBA00022741"/>
    </source>
</evidence>
<dbReference type="Gene3D" id="3.40.50.300">
    <property type="entry name" value="P-loop containing nucleotide triphosphate hydrolases"/>
    <property type="match status" value="3"/>
</dbReference>
<dbReference type="InterPro" id="IPR014001">
    <property type="entry name" value="Helicase_ATP-bd"/>
</dbReference>
<dbReference type="GO" id="GO:0004519">
    <property type="term" value="F:endonuclease activity"/>
    <property type="evidence" value="ECO:0007669"/>
    <property type="project" value="UniProtKB-KW"/>
</dbReference>
<evidence type="ECO:0000313" key="13">
    <source>
        <dbReference type="Proteomes" id="UP001199816"/>
    </source>
</evidence>
<dbReference type="CDD" id="cd18800">
    <property type="entry name" value="SF2_C_EcoR124I-like"/>
    <property type="match status" value="1"/>
</dbReference>
<dbReference type="InterPro" id="IPR027417">
    <property type="entry name" value="P-loop_NTPase"/>
</dbReference>
<evidence type="ECO:0000256" key="1">
    <source>
        <dbReference type="ARBA" id="ARBA00000851"/>
    </source>
</evidence>
<dbReference type="Pfam" id="PF04313">
    <property type="entry name" value="HSDR_N"/>
    <property type="match status" value="1"/>
</dbReference>
<dbReference type="Pfam" id="PF22679">
    <property type="entry name" value="T1R_D3-like"/>
    <property type="match status" value="1"/>
</dbReference>
<dbReference type="InterPro" id="IPR021810">
    <property type="entry name" value="T1RH-like_C"/>
</dbReference>
<dbReference type="CDD" id="cd22332">
    <property type="entry name" value="HsdR_N"/>
    <property type="match status" value="1"/>
</dbReference>
<keyword evidence="8 10" id="KW-0067">ATP-binding</keyword>
<dbReference type="InterPro" id="IPR040980">
    <property type="entry name" value="SWI2_SNF2"/>
</dbReference>
<dbReference type="Pfam" id="PF11867">
    <property type="entry name" value="T1RH-like_C"/>
    <property type="match status" value="1"/>
</dbReference>
<dbReference type="InterPro" id="IPR051268">
    <property type="entry name" value="Type-I_R_enzyme_R_subunit"/>
</dbReference>
<evidence type="ECO:0000256" key="8">
    <source>
        <dbReference type="ARBA" id="ARBA00022840"/>
    </source>
</evidence>
<reference evidence="12 13" key="1">
    <citation type="submission" date="2021-11" db="EMBL/GenBank/DDBJ databases">
        <title>Genomic of Niabella pedocola.</title>
        <authorList>
            <person name="Wu T."/>
        </authorList>
    </citation>
    <scope>NUCLEOTIDE SEQUENCE [LARGE SCALE GENOMIC DNA]</scope>
    <source>
        <strain evidence="12 13">JCM 31011</strain>
    </source>
</reference>
<keyword evidence="3" id="KW-0540">Nuclease</keyword>
<dbReference type="SUPFAM" id="SSF52540">
    <property type="entry name" value="P-loop containing nucleoside triphosphate hydrolases"/>
    <property type="match status" value="2"/>
</dbReference>
<dbReference type="RefSeq" id="WP_231007285.1">
    <property type="nucleotide sequence ID" value="NZ_JAJNEC010000005.1"/>
</dbReference>
<keyword evidence="6 12" id="KW-0255">Endonuclease</keyword>
<dbReference type="InterPro" id="IPR007409">
    <property type="entry name" value="Restrct_endonuc_type1_HsdR_N"/>
</dbReference>
<evidence type="ECO:0000256" key="9">
    <source>
        <dbReference type="ARBA" id="ARBA00023125"/>
    </source>
</evidence>
<keyword evidence="7 10" id="KW-0378">Hydrolase</keyword>
<keyword evidence="5 10" id="KW-0680">Restriction system</keyword>
<evidence type="ECO:0000256" key="3">
    <source>
        <dbReference type="ARBA" id="ARBA00022722"/>
    </source>
</evidence>
<name>A0ABS8PV38_9BACT</name>